<dbReference type="AlphaFoldDB" id="A0A4R2P6C6"/>
<gene>
    <name evidence="1" type="ORF">EV659_11428</name>
</gene>
<organism evidence="1 2">
    <name type="scientific">Rhodothalassium salexigens DSM 2132</name>
    <dbReference type="NCBI Taxonomy" id="1188247"/>
    <lineage>
        <taxon>Bacteria</taxon>
        <taxon>Pseudomonadati</taxon>
        <taxon>Pseudomonadota</taxon>
        <taxon>Alphaproteobacteria</taxon>
        <taxon>Rhodothalassiales</taxon>
        <taxon>Rhodothalassiaceae</taxon>
        <taxon>Rhodothalassium</taxon>
    </lineage>
</organism>
<comment type="caution">
    <text evidence="1">The sequence shown here is derived from an EMBL/GenBank/DDBJ whole genome shotgun (WGS) entry which is preliminary data.</text>
</comment>
<accession>A0A4R2P6C6</accession>
<dbReference type="RefSeq" id="WP_132709484.1">
    <property type="nucleotide sequence ID" value="NZ_JACIGF010000014.1"/>
</dbReference>
<proteinExistence type="predicted"/>
<dbReference type="Proteomes" id="UP000295399">
    <property type="component" value="Unassembled WGS sequence"/>
</dbReference>
<dbReference type="InParanoid" id="A0A4R2P6C6"/>
<dbReference type="OrthoDB" id="9156487at2"/>
<evidence type="ECO:0000313" key="1">
    <source>
        <dbReference type="EMBL" id="TCP30439.1"/>
    </source>
</evidence>
<name>A0A4R2P6C6_RHOSA</name>
<reference evidence="1 2" key="1">
    <citation type="submission" date="2019-03" db="EMBL/GenBank/DDBJ databases">
        <title>Genomic Encyclopedia of Type Strains, Phase IV (KMG-IV): sequencing the most valuable type-strain genomes for metagenomic binning, comparative biology and taxonomic classification.</title>
        <authorList>
            <person name="Goeker M."/>
        </authorList>
    </citation>
    <scope>NUCLEOTIDE SEQUENCE [LARGE SCALE GENOMIC DNA]</scope>
    <source>
        <strain evidence="1 2">DSM 2132</strain>
    </source>
</reference>
<keyword evidence="2" id="KW-1185">Reference proteome</keyword>
<sequence length="205" mass="23063">MDMASYLSEIRHACESVLPSVWSEWDAVEALKGKIASLTAATVEGYRRAEAFQQFEDTDDYMLGVGIHWDTYFGPDKERYHAKASLPDLEQQRDVRAFACTSLAGSVLQFAKQGISLVHGGIQNCPSGRIVHGVELKSVIWQGRNQSMHWEEGQLRPAVRQCFKALNAADPALGDYLQRNVAFEVVRLLEWREFADFEADLLLLA</sequence>
<protein>
    <submittedName>
        <fullName evidence="1">Uncharacterized protein</fullName>
    </submittedName>
</protein>
<dbReference type="EMBL" id="SLXO01000014">
    <property type="protein sequence ID" value="TCP30439.1"/>
    <property type="molecule type" value="Genomic_DNA"/>
</dbReference>
<evidence type="ECO:0000313" key="2">
    <source>
        <dbReference type="Proteomes" id="UP000295399"/>
    </source>
</evidence>